<organism evidence="1 2">
    <name type="scientific">Neoarthrinium moseri</name>
    <dbReference type="NCBI Taxonomy" id="1658444"/>
    <lineage>
        <taxon>Eukaryota</taxon>
        <taxon>Fungi</taxon>
        <taxon>Dikarya</taxon>
        <taxon>Ascomycota</taxon>
        <taxon>Pezizomycotina</taxon>
        <taxon>Sordariomycetes</taxon>
        <taxon>Xylariomycetidae</taxon>
        <taxon>Amphisphaeriales</taxon>
        <taxon>Apiosporaceae</taxon>
        <taxon>Neoarthrinium</taxon>
    </lineage>
</organism>
<dbReference type="AlphaFoldDB" id="A0A9P9WWI2"/>
<protein>
    <submittedName>
        <fullName evidence="1">Uncharacterized protein</fullName>
    </submittedName>
</protein>
<name>A0A9P9WWI2_9PEZI</name>
<dbReference type="EMBL" id="JAFIMR010000002">
    <property type="protein sequence ID" value="KAI1880490.1"/>
    <property type="molecule type" value="Genomic_DNA"/>
</dbReference>
<gene>
    <name evidence="1" type="ORF">JX265_000730</name>
</gene>
<accession>A0A9P9WWI2</accession>
<comment type="caution">
    <text evidence="1">The sequence shown here is derived from an EMBL/GenBank/DDBJ whole genome shotgun (WGS) entry which is preliminary data.</text>
</comment>
<proteinExistence type="predicted"/>
<evidence type="ECO:0000313" key="2">
    <source>
        <dbReference type="Proteomes" id="UP000829685"/>
    </source>
</evidence>
<evidence type="ECO:0000313" key="1">
    <source>
        <dbReference type="EMBL" id="KAI1880490.1"/>
    </source>
</evidence>
<reference evidence="1" key="1">
    <citation type="submission" date="2021-03" db="EMBL/GenBank/DDBJ databases">
        <title>Revisited historic fungal species revealed as producer of novel bioactive compounds through whole genome sequencing and comparative genomics.</title>
        <authorList>
            <person name="Vignolle G.A."/>
            <person name="Hochenegger N."/>
            <person name="Mach R.L."/>
            <person name="Mach-Aigner A.R."/>
            <person name="Javad Rahimi M."/>
            <person name="Salim K.A."/>
            <person name="Chan C.M."/>
            <person name="Lim L.B.L."/>
            <person name="Cai F."/>
            <person name="Druzhinina I.S."/>
            <person name="U'Ren J.M."/>
            <person name="Derntl C."/>
        </authorList>
    </citation>
    <scope>NUCLEOTIDE SEQUENCE</scope>
    <source>
        <strain evidence="1">TUCIM 5799</strain>
    </source>
</reference>
<dbReference type="Proteomes" id="UP000829685">
    <property type="component" value="Unassembled WGS sequence"/>
</dbReference>
<keyword evidence="2" id="KW-1185">Reference proteome</keyword>
<sequence length="309" mass="35304">MPFLKRDLTPIEVDTIDVLKDVFSRKDLVNSSWTPWATAELLVDLARDNSHRYPKTTQDDRQHQILTAFAIKMPLQGKARERAWQVLLQLRYEAVFGDQRTQLALDWARNMDSWKSSYHREFKGCAIMVAKQHVLIAGMSYAGIATDYGLFAEALRDLTKDFYAHYDRHVQAASAWMHAGLENLEDAYCRASQHLPAEDVVEFWNAAGRKFMEIAQEPRVGEDAQDAAVEAAARMRFMGFDEDGCYWFKGLGDIAPRRVHASTCDKSREDSTEGDRWYNEKAYYDLANQLIPGSFGSASNERHGGYERG</sequence>